<proteinExistence type="inferred from homology"/>
<dbReference type="SUPFAM" id="SSF53335">
    <property type="entry name" value="S-adenosyl-L-methionine-dependent methyltransferases"/>
    <property type="match status" value="1"/>
</dbReference>
<dbReference type="Pfam" id="PF17785">
    <property type="entry name" value="PUA_3"/>
    <property type="match status" value="1"/>
</dbReference>
<keyword evidence="12" id="KW-1185">Reference proteome</keyword>
<evidence type="ECO:0000256" key="1">
    <source>
        <dbReference type="ARBA" id="ARBA00004496"/>
    </source>
</evidence>
<evidence type="ECO:0000313" key="12">
    <source>
        <dbReference type="Proteomes" id="UP000564806"/>
    </source>
</evidence>
<dbReference type="Gene3D" id="3.40.50.150">
    <property type="entry name" value="Vaccinia Virus protein VP39"/>
    <property type="match status" value="1"/>
</dbReference>
<comment type="subcellular location">
    <subcellularLocation>
        <location evidence="1">Cytoplasm</location>
    </subcellularLocation>
</comment>
<evidence type="ECO:0000256" key="3">
    <source>
        <dbReference type="ARBA" id="ARBA00022552"/>
    </source>
</evidence>
<protein>
    <submittedName>
        <fullName evidence="11">Class I SAM-dependent rRNA methyltransferase</fullName>
    </submittedName>
</protein>
<dbReference type="GO" id="GO:0003723">
    <property type="term" value="F:RNA binding"/>
    <property type="evidence" value="ECO:0007669"/>
    <property type="project" value="UniProtKB-KW"/>
</dbReference>
<name>A0A850EMV1_9BACL</name>
<keyword evidence="2" id="KW-0963">Cytoplasm</keyword>
<comment type="caution">
    <text evidence="11">The sequence shown here is derived from an EMBL/GenBank/DDBJ whole genome shotgun (WGS) entry which is preliminary data.</text>
</comment>
<keyword evidence="7" id="KW-0694">RNA-binding</keyword>
<dbReference type="SMART" id="SM00359">
    <property type="entry name" value="PUA"/>
    <property type="match status" value="1"/>
</dbReference>
<dbReference type="AlphaFoldDB" id="A0A850EMV1"/>
<dbReference type="InterPro" id="IPR036974">
    <property type="entry name" value="PUA_sf"/>
</dbReference>
<dbReference type="PROSITE" id="PS50890">
    <property type="entry name" value="PUA"/>
    <property type="match status" value="1"/>
</dbReference>
<dbReference type="InterPro" id="IPR029063">
    <property type="entry name" value="SAM-dependent_MTases_sf"/>
</dbReference>
<evidence type="ECO:0000259" key="10">
    <source>
        <dbReference type="SMART" id="SM00359"/>
    </source>
</evidence>
<dbReference type="Proteomes" id="UP000564806">
    <property type="component" value="Unassembled WGS sequence"/>
</dbReference>
<dbReference type="RefSeq" id="WP_175372833.1">
    <property type="nucleotide sequence ID" value="NZ_JABWCS010000214.1"/>
</dbReference>
<evidence type="ECO:0000256" key="8">
    <source>
        <dbReference type="ARBA" id="ARBA00038091"/>
    </source>
</evidence>
<dbReference type="SUPFAM" id="SSF88697">
    <property type="entry name" value="PUA domain-like"/>
    <property type="match status" value="1"/>
</dbReference>
<accession>A0A850EMV1</accession>
<evidence type="ECO:0000313" key="11">
    <source>
        <dbReference type="EMBL" id="NUU62345.1"/>
    </source>
</evidence>
<keyword evidence="3" id="KW-0698">rRNA processing</keyword>
<feature type="region of interest" description="Disordered" evidence="9">
    <location>
        <begin position="327"/>
        <end position="353"/>
    </location>
</feature>
<dbReference type="GO" id="GO:0008168">
    <property type="term" value="F:methyltransferase activity"/>
    <property type="evidence" value="ECO:0007669"/>
    <property type="project" value="UniProtKB-KW"/>
</dbReference>
<dbReference type="GO" id="GO:0006364">
    <property type="term" value="P:rRNA processing"/>
    <property type="evidence" value="ECO:0007669"/>
    <property type="project" value="UniProtKB-KW"/>
</dbReference>
<organism evidence="11 12">
    <name type="scientific">Paenibacillus agri</name>
    <dbReference type="NCBI Taxonomy" id="2744309"/>
    <lineage>
        <taxon>Bacteria</taxon>
        <taxon>Bacillati</taxon>
        <taxon>Bacillota</taxon>
        <taxon>Bacilli</taxon>
        <taxon>Bacillales</taxon>
        <taxon>Paenibacillaceae</taxon>
        <taxon>Paenibacillus</taxon>
    </lineage>
</organism>
<gene>
    <name evidence="11" type="ORF">HPT30_18525</name>
</gene>
<evidence type="ECO:0000256" key="6">
    <source>
        <dbReference type="ARBA" id="ARBA00022691"/>
    </source>
</evidence>
<dbReference type="PANTHER" id="PTHR42873">
    <property type="entry name" value="RIBOSOMAL RNA LARGE SUBUNIT METHYLTRANSFERASE"/>
    <property type="match status" value="1"/>
</dbReference>
<dbReference type="Pfam" id="PF03602">
    <property type="entry name" value="Cons_hypoth95"/>
    <property type="match status" value="1"/>
</dbReference>
<feature type="domain" description="PUA" evidence="10">
    <location>
        <begin position="2"/>
        <end position="87"/>
    </location>
</feature>
<dbReference type="CDD" id="cd21153">
    <property type="entry name" value="PUA_RlmI"/>
    <property type="match status" value="1"/>
</dbReference>
<dbReference type="InterPro" id="IPR015947">
    <property type="entry name" value="PUA-like_sf"/>
</dbReference>
<dbReference type="CDD" id="cd02440">
    <property type="entry name" value="AdoMet_MTases"/>
    <property type="match status" value="1"/>
</dbReference>
<dbReference type="InterPro" id="IPR041532">
    <property type="entry name" value="RlmI-like_PUA"/>
</dbReference>
<evidence type="ECO:0000256" key="2">
    <source>
        <dbReference type="ARBA" id="ARBA00022490"/>
    </source>
</evidence>
<sequence length="467" mass="51470">MASVILERSRKKRLEQGHPWVYGSEVASVEGEPQAGSLVDIMNHQGRFLASGYYNPASQIRVRVVSHQHLEEMDTAFFVERFTNCLRHRNRFLPGADAYRLVYGEADFLPGLIVDRFGDVLVVQLLTLGMDKRRAEIVEALVQVMAPRGIYERSDVSVRELEGLEQVTGLLYGECPRHVTVTENGLKLIVDIVEGQKTGYFFDQRENRASIAPLMTGWGERSGITLQEVDAEDGSRQVLPVNKSGKTVTFPYWDGATVLECFSHTGSFTLHACKYGAKKVTCLDVSAHAIESAKTNVELNGFSDRVEFVVDDAFQYLRNQVKGLEERSERATAGAGQDASGAKTAKADTAKPMTAGGGRTFDVVILDPPAFAKTRSAVAGACRGYKDINLHGMKLVNEGGYLVTASCSYHMQPDLFLETIGEAAKDAGKVLRLVEWRAAGKDHPQILGVDEGHYLKFAIFEVRSKSN</sequence>
<keyword evidence="6" id="KW-0949">S-adenosyl-L-methionine</keyword>
<keyword evidence="5 11" id="KW-0808">Transferase</keyword>
<reference evidence="11" key="1">
    <citation type="submission" date="2020-06" db="EMBL/GenBank/DDBJ databases">
        <title>Paenibacillus sp. nov., isolated from soil.</title>
        <authorList>
            <person name="Seo Y.L."/>
        </authorList>
    </citation>
    <scope>NUCLEOTIDE SEQUENCE [LARGE SCALE GENOMIC DNA]</scope>
    <source>
        <strain evidence="11">JW14</strain>
    </source>
</reference>
<evidence type="ECO:0000256" key="9">
    <source>
        <dbReference type="SAM" id="MobiDB-lite"/>
    </source>
</evidence>
<dbReference type="InterPro" id="IPR002478">
    <property type="entry name" value="PUA"/>
</dbReference>
<evidence type="ECO:0000256" key="5">
    <source>
        <dbReference type="ARBA" id="ARBA00022679"/>
    </source>
</evidence>
<keyword evidence="4 11" id="KW-0489">Methyltransferase</keyword>
<evidence type="ECO:0000256" key="7">
    <source>
        <dbReference type="ARBA" id="ARBA00022884"/>
    </source>
</evidence>
<dbReference type="Gene3D" id="2.30.130.10">
    <property type="entry name" value="PUA domain"/>
    <property type="match status" value="1"/>
</dbReference>
<comment type="similarity">
    <text evidence="8">Belongs to the methyltransferase superfamily. RlmI family.</text>
</comment>
<dbReference type="CDD" id="cd11572">
    <property type="entry name" value="RlmI_M_like"/>
    <property type="match status" value="1"/>
</dbReference>
<dbReference type="EMBL" id="JABWCS010000214">
    <property type="protein sequence ID" value="NUU62345.1"/>
    <property type="molecule type" value="Genomic_DNA"/>
</dbReference>
<dbReference type="Gene3D" id="3.30.750.80">
    <property type="entry name" value="RNA methyltransferase domain (HRMD) like"/>
    <property type="match status" value="1"/>
</dbReference>
<dbReference type="GO" id="GO:0032259">
    <property type="term" value="P:methylation"/>
    <property type="evidence" value="ECO:0007669"/>
    <property type="project" value="UniProtKB-KW"/>
</dbReference>
<dbReference type="PANTHER" id="PTHR42873:SF1">
    <property type="entry name" value="S-ADENOSYLMETHIONINE-DEPENDENT METHYLTRANSFERASE DOMAIN-CONTAINING PROTEIN"/>
    <property type="match status" value="1"/>
</dbReference>
<evidence type="ECO:0000256" key="4">
    <source>
        <dbReference type="ARBA" id="ARBA00022603"/>
    </source>
</evidence>